<name>A0A6N7EM14_9MICO</name>
<evidence type="ECO:0000256" key="1">
    <source>
        <dbReference type="ARBA" id="ARBA00004196"/>
    </source>
</evidence>
<dbReference type="Gene3D" id="3.40.30.10">
    <property type="entry name" value="Glutaredoxin"/>
    <property type="match status" value="1"/>
</dbReference>
<evidence type="ECO:0000256" key="4">
    <source>
        <dbReference type="ARBA" id="ARBA00023157"/>
    </source>
</evidence>
<comment type="subcellular location">
    <subcellularLocation>
        <location evidence="1">Cell envelope</location>
    </subcellularLocation>
</comment>
<keyword evidence="2" id="KW-0201">Cytochrome c-type biogenesis</keyword>
<dbReference type="PROSITE" id="PS51352">
    <property type="entry name" value="THIOREDOXIN_2"/>
    <property type="match status" value="1"/>
</dbReference>
<accession>A0A6N7EM14</accession>
<dbReference type="AlphaFoldDB" id="A0A6N7EM14"/>
<evidence type="ECO:0000259" key="7">
    <source>
        <dbReference type="PROSITE" id="PS51352"/>
    </source>
</evidence>
<dbReference type="Proteomes" id="UP000437709">
    <property type="component" value="Unassembled WGS sequence"/>
</dbReference>
<feature type="region of interest" description="Disordered" evidence="6">
    <location>
        <begin position="1"/>
        <end position="27"/>
    </location>
</feature>
<evidence type="ECO:0000313" key="9">
    <source>
        <dbReference type="Proteomes" id="UP000437709"/>
    </source>
</evidence>
<dbReference type="InterPro" id="IPR036249">
    <property type="entry name" value="Thioredoxin-like_sf"/>
</dbReference>
<dbReference type="InterPro" id="IPR050553">
    <property type="entry name" value="Thioredoxin_ResA/DsbE_sf"/>
</dbReference>
<dbReference type="InterPro" id="IPR013766">
    <property type="entry name" value="Thioredoxin_domain"/>
</dbReference>
<protein>
    <submittedName>
        <fullName evidence="8">Redoxin domain-containing protein</fullName>
    </submittedName>
</protein>
<comment type="caution">
    <text evidence="8">The sequence shown here is derived from an EMBL/GenBank/DDBJ whole genome shotgun (WGS) entry which is preliminary data.</text>
</comment>
<keyword evidence="3" id="KW-0735">Signal-anchor</keyword>
<dbReference type="GO" id="GO:0016491">
    <property type="term" value="F:oxidoreductase activity"/>
    <property type="evidence" value="ECO:0007669"/>
    <property type="project" value="InterPro"/>
</dbReference>
<evidence type="ECO:0000256" key="2">
    <source>
        <dbReference type="ARBA" id="ARBA00022748"/>
    </source>
</evidence>
<gene>
    <name evidence="8" type="ORF">GB881_12685</name>
</gene>
<dbReference type="OrthoDB" id="9796554at2"/>
<evidence type="ECO:0000313" key="8">
    <source>
        <dbReference type="EMBL" id="MPV37887.1"/>
    </source>
</evidence>
<dbReference type="PANTHER" id="PTHR42852">
    <property type="entry name" value="THIOL:DISULFIDE INTERCHANGE PROTEIN DSBE"/>
    <property type="match status" value="1"/>
</dbReference>
<keyword evidence="3" id="KW-0812">Transmembrane</keyword>
<sequence>MTPPPAPASRTTATRGADDETTSSAAALPRRSLSRRAVISGGLGAATAFVLAACAPGRTPQSPAAAAAGSDAGYVAGDGTFATWAPDERAAPISLVGTTYSGEELDLADWRGDVVVVNFWYAACPPCRAEASDLRDIHTDYTPQGVKMVGINPRDGVGTAQAFERTFEVPYPSLHDQDAGGVAAFEGLVPLQAMPSTVVLDRQGRVAARILGQIDPTTLRGLIDDTLAEEDRP</sequence>
<dbReference type="CDD" id="cd02966">
    <property type="entry name" value="TlpA_like_family"/>
    <property type="match status" value="1"/>
</dbReference>
<dbReference type="GO" id="GO:0016209">
    <property type="term" value="F:antioxidant activity"/>
    <property type="evidence" value="ECO:0007669"/>
    <property type="project" value="InterPro"/>
</dbReference>
<dbReference type="PANTHER" id="PTHR42852:SF6">
    <property type="entry name" value="THIOL:DISULFIDE INTERCHANGE PROTEIN DSBE"/>
    <property type="match status" value="1"/>
</dbReference>
<evidence type="ECO:0000256" key="3">
    <source>
        <dbReference type="ARBA" id="ARBA00022968"/>
    </source>
</evidence>
<dbReference type="PROSITE" id="PS51318">
    <property type="entry name" value="TAT"/>
    <property type="match status" value="1"/>
</dbReference>
<feature type="domain" description="Thioredoxin" evidence="7">
    <location>
        <begin position="84"/>
        <end position="228"/>
    </location>
</feature>
<keyword evidence="9" id="KW-1185">Reference proteome</keyword>
<evidence type="ECO:0000256" key="5">
    <source>
        <dbReference type="ARBA" id="ARBA00023284"/>
    </source>
</evidence>
<organism evidence="8 9">
    <name type="scientific">Georgenia subflava</name>
    <dbReference type="NCBI Taxonomy" id="1622177"/>
    <lineage>
        <taxon>Bacteria</taxon>
        <taxon>Bacillati</taxon>
        <taxon>Actinomycetota</taxon>
        <taxon>Actinomycetes</taxon>
        <taxon>Micrococcales</taxon>
        <taxon>Bogoriellaceae</taxon>
        <taxon>Georgenia</taxon>
    </lineage>
</organism>
<keyword evidence="5" id="KW-0676">Redox-active center</keyword>
<reference evidence="8 9" key="1">
    <citation type="submission" date="2019-10" db="EMBL/GenBank/DDBJ databases">
        <title>Georgenia wutianyii sp. nov. and Georgenia yuyongxinii sp. nov. isolated from plateau pika (Ochotona curzoniae) in the Qinghai-Tibet plateau of China.</title>
        <authorList>
            <person name="Tian Z."/>
        </authorList>
    </citation>
    <scope>NUCLEOTIDE SEQUENCE [LARGE SCALE GENOMIC DNA]</scope>
    <source>
        <strain evidence="8 9">JCM 19765</strain>
    </source>
</reference>
<dbReference type="InterPro" id="IPR000866">
    <property type="entry name" value="AhpC/TSA"/>
</dbReference>
<dbReference type="Pfam" id="PF00578">
    <property type="entry name" value="AhpC-TSA"/>
    <property type="match status" value="1"/>
</dbReference>
<evidence type="ECO:0000256" key="6">
    <source>
        <dbReference type="SAM" id="MobiDB-lite"/>
    </source>
</evidence>
<dbReference type="GO" id="GO:0030313">
    <property type="term" value="C:cell envelope"/>
    <property type="evidence" value="ECO:0007669"/>
    <property type="project" value="UniProtKB-SubCell"/>
</dbReference>
<proteinExistence type="predicted"/>
<dbReference type="GO" id="GO:0017004">
    <property type="term" value="P:cytochrome complex assembly"/>
    <property type="evidence" value="ECO:0007669"/>
    <property type="project" value="UniProtKB-KW"/>
</dbReference>
<dbReference type="InterPro" id="IPR006311">
    <property type="entry name" value="TAT_signal"/>
</dbReference>
<dbReference type="SUPFAM" id="SSF52833">
    <property type="entry name" value="Thioredoxin-like"/>
    <property type="match status" value="1"/>
</dbReference>
<keyword evidence="4" id="KW-1015">Disulfide bond</keyword>
<dbReference type="EMBL" id="WHPC01000053">
    <property type="protein sequence ID" value="MPV37887.1"/>
    <property type="molecule type" value="Genomic_DNA"/>
</dbReference>